<feature type="compositionally biased region" description="Polar residues" evidence="1">
    <location>
        <begin position="304"/>
        <end position="314"/>
    </location>
</feature>
<name>A0A444XXT0_ARAHY</name>
<evidence type="ECO:0000313" key="3">
    <source>
        <dbReference type="Proteomes" id="UP000289738"/>
    </source>
</evidence>
<gene>
    <name evidence="2" type="ORF">Ahy_B08g089389</name>
</gene>
<sequence>MKLLGKNHTSSDKKKNYAVKLNQLKLDTGLFGARGRVLTAANDKVAIQIVSETSTSSSTKKKPNPPPPSSSSSKQPLSSLLMIPFHRNPKSRCTHTTPATRFLSSTTATSFTWDARDLSNFHLLLSSSHALDIAFDFHVLYGEGVVGESDGEMTVVGKASTIVAVEEEMMKKTESNSSSHWNLQRKLPIKLRVNGLSIEASLSVSMKLMKMKNSEDDSARPIKNSVEPKRHAIIERVKYLTSLTNRGKNGKLHHTGIGTEQTSPYESDGSPVFDSDDSSESTSSSGSSGSNNSSIIIENDQNSGSRLGKSSNKNGCCESERFMGSSAPRTRLDGTANRSRLQLSRTRSFTEFGSNTITTKQQFQLTTRSSALTKSHEVSSHSRYEDKNCSSSRWKSKEISSRDGKLKLKTNVFLASFDQMSEQASGDSACTVLVALIAHWLHSNHNMPTMSQFDHLITQGSSEWRKLCRSDYYLNLFPDKHFDLETVLEANLRPIIVVPQESYTGFFSPEKFQCLKGAMSFDQIWDEIRTKVDENHNKPRIYIVSWNDHFFVLKVEKDAYYVIDSLGERLYEGCQQAFILKFDESSVMYGASRGNIVGGSGGNGSGRRFEAVCHGKECCKGFIKRFLAAIPVRQLEKEEKKGNVSNPFLHRQLQIDFHYSTISSTSSAIRH</sequence>
<feature type="compositionally biased region" description="Low complexity" evidence="1">
    <location>
        <begin position="280"/>
        <end position="303"/>
    </location>
</feature>
<feature type="compositionally biased region" description="Basic and acidic residues" evidence="1">
    <location>
        <begin position="374"/>
        <end position="388"/>
    </location>
</feature>
<evidence type="ECO:0000256" key="1">
    <source>
        <dbReference type="SAM" id="MobiDB-lite"/>
    </source>
</evidence>
<evidence type="ECO:0008006" key="4">
    <source>
        <dbReference type="Google" id="ProtNLM"/>
    </source>
</evidence>
<accession>A0A444XXT0</accession>
<dbReference type="AlphaFoldDB" id="A0A444XXT0"/>
<comment type="caution">
    <text evidence="2">The sequence shown here is derived from an EMBL/GenBank/DDBJ whole genome shotgun (WGS) entry which is preliminary data.</text>
</comment>
<evidence type="ECO:0000313" key="2">
    <source>
        <dbReference type="EMBL" id="RYQ94472.1"/>
    </source>
</evidence>
<dbReference type="PANTHER" id="PTHR31182:SF17">
    <property type="entry name" value="EEIG1_EHBP1 PROTEIN AMINO-TERMINAL DOMAIN PROTEIN"/>
    <property type="match status" value="1"/>
</dbReference>
<dbReference type="STRING" id="3818.A0A444XXT0"/>
<reference evidence="2 3" key="1">
    <citation type="submission" date="2019-01" db="EMBL/GenBank/DDBJ databases">
        <title>Sequencing of cultivated peanut Arachis hypogaea provides insights into genome evolution and oil improvement.</title>
        <authorList>
            <person name="Chen X."/>
        </authorList>
    </citation>
    <scope>NUCLEOTIDE SEQUENCE [LARGE SCALE GENOMIC DNA]</scope>
    <source>
        <strain evidence="3">cv. Fuhuasheng</strain>
        <tissue evidence="2">Leaves</tissue>
    </source>
</reference>
<protein>
    <recommendedName>
        <fullName evidence="4">C2 NT-type domain-containing protein</fullName>
    </recommendedName>
</protein>
<keyword evidence="3" id="KW-1185">Reference proteome</keyword>
<feature type="region of interest" description="Disordered" evidence="1">
    <location>
        <begin position="52"/>
        <end position="77"/>
    </location>
</feature>
<feature type="region of interest" description="Disordered" evidence="1">
    <location>
        <begin position="368"/>
        <end position="388"/>
    </location>
</feature>
<proteinExistence type="predicted"/>
<feature type="region of interest" description="Disordered" evidence="1">
    <location>
        <begin position="246"/>
        <end position="339"/>
    </location>
</feature>
<organism evidence="2 3">
    <name type="scientific">Arachis hypogaea</name>
    <name type="common">Peanut</name>
    <dbReference type="NCBI Taxonomy" id="3818"/>
    <lineage>
        <taxon>Eukaryota</taxon>
        <taxon>Viridiplantae</taxon>
        <taxon>Streptophyta</taxon>
        <taxon>Embryophyta</taxon>
        <taxon>Tracheophyta</taxon>
        <taxon>Spermatophyta</taxon>
        <taxon>Magnoliopsida</taxon>
        <taxon>eudicotyledons</taxon>
        <taxon>Gunneridae</taxon>
        <taxon>Pentapetalae</taxon>
        <taxon>rosids</taxon>
        <taxon>fabids</taxon>
        <taxon>Fabales</taxon>
        <taxon>Fabaceae</taxon>
        <taxon>Papilionoideae</taxon>
        <taxon>50 kb inversion clade</taxon>
        <taxon>dalbergioids sensu lato</taxon>
        <taxon>Dalbergieae</taxon>
        <taxon>Pterocarpus clade</taxon>
        <taxon>Arachis</taxon>
    </lineage>
</organism>
<dbReference type="EMBL" id="SDMP01000018">
    <property type="protein sequence ID" value="RYQ94472.1"/>
    <property type="molecule type" value="Genomic_DNA"/>
</dbReference>
<dbReference type="PANTHER" id="PTHR31182">
    <property type="entry name" value="C2 NT-TYPE DOMAIN-CONTAINING PROTEIN"/>
    <property type="match status" value="1"/>
</dbReference>
<dbReference type="Proteomes" id="UP000289738">
    <property type="component" value="Chromosome B08"/>
</dbReference>